<accession>A0A645BJ08</accession>
<name>A0A645BJ08_9ZZZZ</name>
<evidence type="ECO:0000313" key="1">
    <source>
        <dbReference type="EMBL" id="MPM65449.1"/>
    </source>
</evidence>
<dbReference type="EMBL" id="VSSQ01020522">
    <property type="protein sequence ID" value="MPM65449.1"/>
    <property type="molecule type" value="Genomic_DNA"/>
</dbReference>
<comment type="caution">
    <text evidence="1">The sequence shown here is derived from an EMBL/GenBank/DDBJ whole genome shotgun (WGS) entry which is preliminary data.</text>
</comment>
<organism evidence="1">
    <name type="scientific">bioreactor metagenome</name>
    <dbReference type="NCBI Taxonomy" id="1076179"/>
    <lineage>
        <taxon>unclassified sequences</taxon>
        <taxon>metagenomes</taxon>
        <taxon>ecological metagenomes</taxon>
    </lineage>
</organism>
<dbReference type="AlphaFoldDB" id="A0A645BJ08"/>
<protein>
    <submittedName>
        <fullName evidence="1">Uncharacterized protein</fullName>
    </submittedName>
</protein>
<gene>
    <name evidence="1" type="ORF">SDC9_112345</name>
</gene>
<proteinExistence type="predicted"/>
<reference evidence="1" key="1">
    <citation type="submission" date="2019-08" db="EMBL/GenBank/DDBJ databases">
        <authorList>
            <person name="Kucharzyk K."/>
            <person name="Murdoch R.W."/>
            <person name="Higgins S."/>
            <person name="Loffler F."/>
        </authorList>
    </citation>
    <scope>NUCLEOTIDE SEQUENCE</scope>
</reference>
<sequence>MQEAGGMEPNPRLEAVVLHKGEWEYEVPLQMIGIGFVGENGSVCIKCTWLRGGKNTFTGTELRNRDPKNLQACGCIALVIESFPYPSCCMDSSRL</sequence>